<evidence type="ECO:0000313" key="4">
    <source>
        <dbReference type="Proteomes" id="UP000823046"/>
    </source>
</evidence>
<reference evidence="3 4" key="1">
    <citation type="journal article" date="2020" name="bioRxiv">
        <title>Metabolic contributions of an alphaproteobacterial endosymbiont in the apicomplexan Cardiosporidium cionae.</title>
        <authorList>
            <person name="Hunter E.S."/>
            <person name="Paight C.J."/>
            <person name="Lane C.E."/>
        </authorList>
    </citation>
    <scope>NUCLEOTIDE SEQUENCE [LARGE SCALE GENOMIC DNA]</scope>
    <source>
        <strain evidence="3">ESH_2018</strain>
    </source>
</reference>
<dbReference type="PANTHER" id="PTHR47990">
    <property type="entry name" value="2-OXOGLUTARATE (2OG) AND FE(II)-DEPENDENT OXYGENASE SUPERFAMILY PROTEIN-RELATED"/>
    <property type="match status" value="1"/>
</dbReference>
<dbReference type="InterPro" id="IPR027443">
    <property type="entry name" value="IPNS-like_sf"/>
</dbReference>
<keyword evidence="1" id="KW-0479">Metal-binding</keyword>
<dbReference type="InterPro" id="IPR005123">
    <property type="entry name" value="Oxoglu/Fe-dep_dioxygenase_dom"/>
</dbReference>
<proteinExistence type="inferred from homology"/>
<dbReference type="InterPro" id="IPR026992">
    <property type="entry name" value="DIOX_N"/>
</dbReference>
<accession>A0ABQ7JAP8</accession>
<dbReference type="InterPro" id="IPR044861">
    <property type="entry name" value="IPNS-like_FE2OG_OXY"/>
</dbReference>
<evidence type="ECO:0000256" key="1">
    <source>
        <dbReference type="RuleBase" id="RU003682"/>
    </source>
</evidence>
<name>A0ABQ7JAP8_9APIC</name>
<comment type="caution">
    <text evidence="3">The sequence shown here is derived from an EMBL/GenBank/DDBJ whole genome shotgun (WGS) entry which is preliminary data.</text>
</comment>
<dbReference type="Pfam" id="PF14226">
    <property type="entry name" value="DIOX_N"/>
    <property type="match status" value="1"/>
</dbReference>
<gene>
    <name evidence="3" type="ORF">IE077_002510</name>
</gene>
<feature type="non-terminal residue" evidence="3">
    <location>
        <position position="1"/>
    </location>
</feature>
<protein>
    <submittedName>
        <fullName evidence="3">UPF0676 protein</fullName>
    </submittedName>
</protein>
<keyword evidence="1" id="KW-0408">Iron</keyword>
<evidence type="ECO:0000259" key="2">
    <source>
        <dbReference type="PROSITE" id="PS51471"/>
    </source>
</evidence>
<dbReference type="PRINTS" id="PR00682">
    <property type="entry name" value="IPNSYNTHASE"/>
</dbReference>
<dbReference type="PROSITE" id="PS51471">
    <property type="entry name" value="FE2OG_OXY"/>
    <property type="match status" value="1"/>
</dbReference>
<organism evidence="3 4">
    <name type="scientific">Cardiosporidium cionae</name>
    <dbReference type="NCBI Taxonomy" id="476202"/>
    <lineage>
        <taxon>Eukaryota</taxon>
        <taxon>Sar</taxon>
        <taxon>Alveolata</taxon>
        <taxon>Apicomplexa</taxon>
        <taxon>Aconoidasida</taxon>
        <taxon>Nephromycida</taxon>
        <taxon>Cardiosporidium</taxon>
    </lineage>
</organism>
<dbReference type="Proteomes" id="UP000823046">
    <property type="component" value="Unassembled WGS sequence"/>
</dbReference>
<dbReference type="Pfam" id="PF03171">
    <property type="entry name" value="2OG-FeII_Oxy"/>
    <property type="match status" value="1"/>
</dbReference>
<dbReference type="InterPro" id="IPR050231">
    <property type="entry name" value="Iron_ascorbate_oxido_reductase"/>
</dbReference>
<evidence type="ECO:0000313" key="3">
    <source>
        <dbReference type="EMBL" id="KAF8821044.1"/>
    </source>
</evidence>
<feature type="domain" description="Fe2OG dioxygenase" evidence="2">
    <location>
        <begin position="182"/>
        <end position="298"/>
    </location>
</feature>
<keyword evidence="4" id="KW-1185">Reference proteome</keyword>
<dbReference type="SUPFAM" id="SSF51197">
    <property type="entry name" value="Clavaminate synthase-like"/>
    <property type="match status" value="1"/>
</dbReference>
<dbReference type="Gene3D" id="2.60.120.330">
    <property type="entry name" value="B-lactam Antibiotic, Isopenicillin N Synthase, Chain"/>
    <property type="match status" value="1"/>
</dbReference>
<sequence length="353" mass="39957">LKSDIEEISRDGGGTECSTPPVKDSTQTEFEKFGHALKDIGFFQIINHGIDFELINSVMQCSHRFFELPTEIKRSIQMKEDVNRGYFGYMDENLDDNNAVKSYIGDIKEGYDMGIELPFPDFTPYMPVLGWHKGNQWLDSELVPEFRKIMLAYIHQMMKLARQLASFMAIVIGCDSKCFGEFFLSPIINLRILHYPPNLDRLNSLNENFREAYCSCAPHTDYGCCTLLLQDACGGLEILAPDGTFISCPPIEGAFVINIGDMMARWSSGLLKSTVHRVVRTKESIAMDRYSVPFFFSPSPHVSLVPLVAPPTKTEGKKSMETDAMAAKAFTCEEWLNKRYNRSFTALHSESRS</sequence>
<dbReference type="EMBL" id="JADAQX010000245">
    <property type="protein sequence ID" value="KAF8821044.1"/>
    <property type="molecule type" value="Genomic_DNA"/>
</dbReference>
<keyword evidence="1" id="KW-0560">Oxidoreductase</keyword>
<comment type="similarity">
    <text evidence="1">Belongs to the iron/ascorbate-dependent oxidoreductase family.</text>
</comment>